<accession>A0A3N4LRB9</accession>
<dbReference type="Proteomes" id="UP000267821">
    <property type="component" value="Unassembled WGS sequence"/>
</dbReference>
<evidence type="ECO:0000313" key="1">
    <source>
        <dbReference type="EMBL" id="RPB24228.1"/>
    </source>
</evidence>
<evidence type="ECO:0000313" key="2">
    <source>
        <dbReference type="Proteomes" id="UP000267821"/>
    </source>
</evidence>
<protein>
    <submittedName>
        <fullName evidence="1">Uncharacterized protein</fullName>
    </submittedName>
</protein>
<dbReference type="InParanoid" id="A0A3N4LRB9"/>
<name>A0A3N4LRB9_9PEZI</name>
<gene>
    <name evidence="1" type="ORF">L211DRAFT_867987</name>
</gene>
<reference evidence="1 2" key="1">
    <citation type="journal article" date="2018" name="Nat. Ecol. Evol.">
        <title>Pezizomycetes genomes reveal the molecular basis of ectomycorrhizal truffle lifestyle.</title>
        <authorList>
            <person name="Murat C."/>
            <person name="Payen T."/>
            <person name="Noel B."/>
            <person name="Kuo A."/>
            <person name="Morin E."/>
            <person name="Chen J."/>
            <person name="Kohler A."/>
            <person name="Krizsan K."/>
            <person name="Balestrini R."/>
            <person name="Da Silva C."/>
            <person name="Montanini B."/>
            <person name="Hainaut M."/>
            <person name="Levati E."/>
            <person name="Barry K.W."/>
            <person name="Belfiori B."/>
            <person name="Cichocki N."/>
            <person name="Clum A."/>
            <person name="Dockter R.B."/>
            <person name="Fauchery L."/>
            <person name="Guy J."/>
            <person name="Iotti M."/>
            <person name="Le Tacon F."/>
            <person name="Lindquist E.A."/>
            <person name="Lipzen A."/>
            <person name="Malagnac F."/>
            <person name="Mello A."/>
            <person name="Molinier V."/>
            <person name="Miyauchi S."/>
            <person name="Poulain J."/>
            <person name="Riccioni C."/>
            <person name="Rubini A."/>
            <person name="Sitrit Y."/>
            <person name="Splivallo R."/>
            <person name="Traeger S."/>
            <person name="Wang M."/>
            <person name="Zifcakova L."/>
            <person name="Wipf D."/>
            <person name="Zambonelli A."/>
            <person name="Paolocci F."/>
            <person name="Nowrousian M."/>
            <person name="Ottonello S."/>
            <person name="Baldrian P."/>
            <person name="Spatafora J.W."/>
            <person name="Henrissat B."/>
            <person name="Nagy L.G."/>
            <person name="Aury J.M."/>
            <person name="Wincker P."/>
            <person name="Grigoriev I.V."/>
            <person name="Bonfante P."/>
            <person name="Martin F.M."/>
        </authorList>
    </citation>
    <scope>NUCLEOTIDE SEQUENCE [LARGE SCALE GENOMIC DNA]</scope>
    <source>
        <strain evidence="1 2">ATCC MYA-4762</strain>
    </source>
</reference>
<dbReference type="AlphaFoldDB" id="A0A3N4LRB9"/>
<keyword evidence="2" id="KW-1185">Reference proteome</keyword>
<sequence>MSRGRRLALAQSLDSKALLRACIDCEPFLEFFFNFEEIIVPEALKNAWGHTPTEAKWQKCVLLQQEVVLNLQETTIKQAITDYLEQFKSRLPSKSQIDDAMKKKGESDPTALLKPEAGENPNWKLVFWFFPNLAILVAYESMFLENHLARLWLFLPQHLESFVAASLRATRTWEPSDVTHFPNLSNIDKISGQALRGVVKFCLQRKISVQEEEEHHSQRPLPSDLWCTQDRIDLINMEMGYWLDENYTFEVIEEMYQIYQSLENFVTQLWKCARQYAIEDGTRDARNRRFVNQNQHPDPDNIGPESELIEAVVCKQAVERLLVTLGTPRPPTKGRFNMINNFAAISLDEYIWGLMESNPVFYKVRPTETFRDFVKRWRSETILRQTRDADFFEKAFHQLIDLRQQRVRFATQAAMQREEIDMEAAVHIVASRKQVNQRKRCWISTIIDRAKDVVLCRKRVGATDEGYGEDGSVEFIQMQEISSEGLPPRYPTSSPVPESALGMLQEIVVSKNRLVDNRKHK</sequence>
<dbReference type="OrthoDB" id="5359637at2759"/>
<proteinExistence type="predicted"/>
<organism evidence="1 2">
    <name type="scientific">Terfezia boudieri ATCC MYA-4762</name>
    <dbReference type="NCBI Taxonomy" id="1051890"/>
    <lineage>
        <taxon>Eukaryota</taxon>
        <taxon>Fungi</taxon>
        <taxon>Dikarya</taxon>
        <taxon>Ascomycota</taxon>
        <taxon>Pezizomycotina</taxon>
        <taxon>Pezizomycetes</taxon>
        <taxon>Pezizales</taxon>
        <taxon>Pezizaceae</taxon>
        <taxon>Terfezia</taxon>
    </lineage>
</organism>
<dbReference type="EMBL" id="ML121542">
    <property type="protein sequence ID" value="RPB24228.1"/>
    <property type="molecule type" value="Genomic_DNA"/>
</dbReference>